<dbReference type="AlphaFoldDB" id="A0AAI8VPB4"/>
<keyword evidence="3" id="KW-1185">Reference proteome</keyword>
<name>A0AAI8VPB4_9PEZI</name>
<gene>
    <name evidence="2" type="ORF">KHLLAP_LOCUS9085</name>
</gene>
<sequence>MLVVKPSGRRTAPACHAKALELFGKETRQCDVAISSFQTTTDHYAPPLREDDEEAEDENNPSTPKALPADRAPIQQEYETSLIASLGYDDTDAIDRRLGLMPSDMSTVTDDPAQN</sequence>
<evidence type="ECO:0000256" key="1">
    <source>
        <dbReference type="SAM" id="MobiDB-lite"/>
    </source>
</evidence>
<accession>A0AAI8VPB4</accession>
<feature type="region of interest" description="Disordered" evidence="1">
    <location>
        <begin position="37"/>
        <end position="74"/>
    </location>
</feature>
<evidence type="ECO:0000313" key="2">
    <source>
        <dbReference type="EMBL" id="CAJ2508617.1"/>
    </source>
</evidence>
<dbReference type="Proteomes" id="UP001295740">
    <property type="component" value="Unassembled WGS sequence"/>
</dbReference>
<evidence type="ECO:0000313" key="3">
    <source>
        <dbReference type="Proteomes" id="UP001295740"/>
    </source>
</evidence>
<organism evidence="2 3">
    <name type="scientific">Anthostomella pinea</name>
    <dbReference type="NCBI Taxonomy" id="933095"/>
    <lineage>
        <taxon>Eukaryota</taxon>
        <taxon>Fungi</taxon>
        <taxon>Dikarya</taxon>
        <taxon>Ascomycota</taxon>
        <taxon>Pezizomycotina</taxon>
        <taxon>Sordariomycetes</taxon>
        <taxon>Xylariomycetidae</taxon>
        <taxon>Xylariales</taxon>
        <taxon>Xylariaceae</taxon>
        <taxon>Anthostomella</taxon>
    </lineage>
</organism>
<reference evidence="2" key="1">
    <citation type="submission" date="2023-10" db="EMBL/GenBank/DDBJ databases">
        <authorList>
            <person name="Hackl T."/>
        </authorList>
    </citation>
    <scope>NUCLEOTIDE SEQUENCE</scope>
</reference>
<dbReference type="EMBL" id="CAUWAG010000012">
    <property type="protein sequence ID" value="CAJ2508617.1"/>
    <property type="molecule type" value="Genomic_DNA"/>
</dbReference>
<feature type="compositionally biased region" description="Acidic residues" evidence="1">
    <location>
        <begin position="50"/>
        <end position="59"/>
    </location>
</feature>
<protein>
    <submittedName>
        <fullName evidence="2">Uu.00g136430.m01.CDS01</fullName>
    </submittedName>
</protein>
<proteinExistence type="predicted"/>
<comment type="caution">
    <text evidence="2">The sequence shown here is derived from an EMBL/GenBank/DDBJ whole genome shotgun (WGS) entry which is preliminary data.</text>
</comment>